<reference evidence="2 5" key="2">
    <citation type="submission" date="2020-04" db="EMBL/GenBank/DDBJ databases">
        <authorList>
            <person name="Hitch T.C.A."/>
            <person name="Wylensek D."/>
            <person name="Clavel T."/>
        </authorList>
    </citation>
    <scope>NUCLEOTIDE SEQUENCE [LARGE SCALE GENOMIC DNA]</scope>
    <source>
        <strain evidence="2 5">COR2-253-APC-1A</strain>
    </source>
</reference>
<organism evidence="3 4">
    <name type="scientific">Victivallis vadensis</name>
    <dbReference type="NCBI Taxonomy" id="172901"/>
    <lineage>
        <taxon>Bacteria</taxon>
        <taxon>Pseudomonadati</taxon>
        <taxon>Lentisphaerota</taxon>
        <taxon>Lentisphaeria</taxon>
        <taxon>Victivallales</taxon>
        <taxon>Victivallaceae</taxon>
        <taxon>Victivallis</taxon>
    </lineage>
</organism>
<dbReference type="InterPro" id="IPR052024">
    <property type="entry name" value="Methanogen_methyltrans"/>
</dbReference>
<dbReference type="EMBL" id="JABAEW010000008">
    <property type="protein sequence ID" value="NMD86103.1"/>
    <property type="molecule type" value="Genomic_DNA"/>
</dbReference>
<dbReference type="Proteomes" id="UP000576225">
    <property type="component" value="Unassembled WGS sequence"/>
</dbReference>
<dbReference type="RefSeq" id="WP_116885440.1">
    <property type="nucleotide sequence ID" value="NZ_CABMMC010000048.1"/>
</dbReference>
<dbReference type="Gene3D" id="3.20.20.210">
    <property type="match status" value="1"/>
</dbReference>
<dbReference type="GeneID" id="78296715"/>
<evidence type="ECO:0000313" key="3">
    <source>
        <dbReference type="EMBL" id="PVY36706.1"/>
    </source>
</evidence>
<dbReference type="AlphaFoldDB" id="A0A2U1AJW1"/>
<dbReference type="PANTHER" id="PTHR47099:SF1">
    <property type="entry name" value="METHYLCOBAMIDE:COM METHYLTRANSFERASE MTBA"/>
    <property type="match status" value="1"/>
</dbReference>
<evidence type="ECO:0000313" key="4">
    <source>
        <dbReference type="Proteomes" id="UP000245959"/>
    </source>
</evidence>
<evidence type="ECO:0000313" key="2">
    <source>
        <dbReference type="EMBL" id="NMD86103.1"/>
    </source>
</evidence>
<dbReference type="InterPro" id="IPR000257">
    <property type="entry name" value="Uroporphyrinogen_deCOase"/>
</dbReference>
<evidence type="ECO:0000313" key="5">
    <source>
        <dbReference type="Proteomes" id="UP000576225"/>
    </source>
</evidence>
<dbReference type="GO" id="GO:0006779">
    <property type="term" value="P:porphyrin-containing compound biosynthetic process"/>
    <property type="evidence" value="ECO:0007669"/>
    <property type="project" value="InterPro"/>
</dbReference>
<feature type="domain" description="Uroporphyrinogen decarboxylase (URO-D)" evidence="1">
    <location>
        <begin position="165"/>
        <end position="353"/>
    </location>
</feature>
<dbReference type="Pfam" id="PF01208">
    <property type="entry name" value="URO-D"/>
    <property type="match status" value="1"/>
</dbReference>
<protein>
    <submittedName>
        <fullName evidence="3">Uroporphyrinogen decarboxylase</fullName>
    </submittedName>
</protein>
<dbReference type="PANTHER" id="PTHR47099">
    <property type="entry name" value="METHYLCOBAMIDE:COM METHYLTRANSFERASE MTBA"/>
    <property type="match status" value="1"/>
</dbReference>
<gene>
    <name evidence="3" type="ORF">C8D82_13332</name>
    <name evidence="2" type="ORF">HF882_05845</name>
</gene>
<comment type="caution">
    <text evidence="3">The sequence shown here is derived from an EMBL/GenBank/DDBJ whole genome shotgun (WGS) entry which is preliminary data.</text>
</comment>
<dbReference type="OrthoDB" id="1725032at2"/>
<sequence>MEPLCGRERVGRQLKHLPVDRIAVSEEFWSYTIRHWEEQGKLPPGTDAVEHFKLDLDKCWAFNLRIDPEMADRLVAEDEETQTFVDGNGATLRRYRSHASTPEHINFSVVDRNDWEEKAKPFLTPTANRIDFEGYRAVRRACADAGRFFLWSGVNVFESMHPICGHENLLMGMALDPEWVSEMAEVYSDLIIHLWETLFAAEGKPDGIWFYEDMGFKGRPFMSPEMYRELIMPAHRKTIDFAHSLGLPVVMHSCGFVEPLLPYMVEAGIDCLQAMEVKAGMDLLRIYRDFGEKIALMGGLDVRPVANNDLPGIRRELETRIPVVKGRNGFILHSDHSIPESAEYESYRYFLETGLELGRY</sequence>
<reference evidence="3 4" key="1">
    <citation type="submission" date="2018-04" db="EMBL/GenBank/DDBJ databases">
        <title>Genomic Encyclopedia of Type Strains, Phase IV (KMG-IV): sequencing the most valuable type-strain genomes for metagenomic binning, comparative biology and taxonomic classification.</title>
        <authorList>
            <person name="Goeker M."/>
        </authorList>
    </citation>
    <scope>NUCLEOTIDE SEQUENCE [LARGE SCALE GENOMIC DNA]</scope>
    <source>
        <strain evidence="3 4">DSM 14823</strain>
    </source>
</reference>
<dbReference type="Proteomes" id="UP000245959">
    <property type="component" value="Unassembled WGS sequence"/>
</dbReference>
<evidence type="ECO:0000259" key="1">
    <source>
        <dbReference type="Pfam" id="PF01208"/>
    </source>
</evidence>
<name>A0A2U1AJW1_9BACT</name>
<dbReference type="InterPro" id="IPR038071">
    <property type="entry name" value="UROD/MetE-like_sf"/>
</dbReference>
<dbReference type="GO" id="GO:0004853">
    <property type="term" value="F:uroporphyrinogen decarboxylase activity"/>
    <property type="evidence" value="ECO:0007669"/>
    <property type="project" value="InterPro"/>
</dbReference>
<accession>A0A2U1AJW1</accession>
<dbReference type="EMBL" id="QEKH01000033">
    <property type="protein sequence ID" value="PVY36706.1"/>
    <property type="molecule type" value="Genomic_DNA"/>
</dbReference>
<keyword evidence="4" id="KW-1185">Reference proteome</keyword>
<dbReference type="SUPFAM" id="SSF51726">
    <property type="entry name" value="UROD/MetE-like"/>
    <property type="match status" value="1"/>
</dbReference>
<proteinExistence type="predicted"/>